<evidence type="ECO:0000256" key="1">
    <source>
        <dbReference type="SAM" id="SignalP"/>
    </source>
</evidence>
<gene>
    <name evidence="2" type="ORF">CSAL01_02815</name>
</gene>
<reference evidence="2 3" key="1">
    <citation type="submission" date="2014-02" db="EMBL/GenBank/DDBJ databases">
        <title>The genome sequence of Colletotrichum salicis CBS 607.94.</title>
        <authorList>
            <person name="Baroncelli R."/>
            <person name="Thon M.R."/>
        </authorList>
    </citation>
    <scope>NUCLEOTIDE SEQUENCE [LARGE SCALE GENOMIC DNA]</scope>
    <source>
        <strain evidence="2 3">CBS 607.94</strain>
    </source>
</reference>
<name>A0A135SZQ3_9PEZI</name>
<evidence type="ECO:0000313" key="3">
    <source>
        <dbReference type="Proteomes" id="UP000070121"/>
    </source>
</evidence>
<dbReference type="EMBL" id="JFFI01002167">
    <property type="protein sequence ID" value="KXH41335.1"/>
    <property type="molecule type" value="Genomic_DNA"/>
</dbReference>
<protein>
    <submittedName>
        <fullName evidence="2">Uncharacterized protein</fullName>
    </submittedName>
</protein>
<feature type="chain" id="PRO_5007803023" evidence="1">
    <location>
        <begin position="19"/>
        <end position="123"/>
    </location>
</feature>
<sequence length="123" mass="13517">MQLSSIFAALMLAVTVMAIPGGDGCRKSEGIKTTCVMSSNRMACDWPASCPVGQRVKFLDNSPQCKDKAAVCAVLLKMYEVPKETFHSILSPFPGRELYISMVVTGTMSPIVERVRPQWTSER</sequence>
<evidence type="ECO:0000313" key="2">
    <source>
        <dbReference type="EMBL" id="KXH41335.1"/>
    </source>
</evidence>
<keyword evidence="3" id="KW-1185">Reference proteome</keyword>
<dbReference type="Proteomes" id="UP000070121">
    <property type="component" value="Unassembled WGS sequence"/>
</dbReference>
<comment type="caution">
    <text evidence="2">The sequence shown here is derived from an EMBL/GenBank/DDBJ whole genome shotgun (WGS) entry which is preliminary data.</text>
</comment>
<feature type="signal peptide" evidence="1">
    <location>
        <begin position="1"/>
        <end position="18"/>
    </location>
</feature>
<dbReference type="AlphaFoldDB" id="A0A135SZQ3"/>
<accession>A0A135SZQ3</accession>
<organism evidence="2 3">
    <name type="scientific">Colletotrichum salicis</name>
    <dbReference type="NCBI Taxonomy" id="1209931"/>
    <lineage>
        <taxon>Eukaryota</taxon>
        <taxon>Fungi</taxon>
        <taxon>Dikarya</taxon>
        <taxon>Ascomycota</taxon>
        <taxon>Pezizomycotina</taxon>
        <taxon>Sordariomycetes</taxon>
        <taxon>Hypocreomycetidae</taxon>
        <taxon>Glomerellales</taxon>
        <taxon>Glomerellaceae</taxon>
        <taxon>Colletotrichum</taxon>
        <taxon>Colletotrichum acutatum species complex</taxon>
    </lineage>
</organism>
<dbReference type="OrthoDB" id="10389088at2759"/>
<proteinExistence type="predicted"/>
<keyword evidence="1" id="KW-0732">Signal</keyword>